<protein>
    <submittedName>
        <fullName evidence="2">CheW protein</fullName>
    </submittedName>
</protein>
<organism evidence="2 3">
    <name type="scientific">Thiothrix nivea (strain ATCC 35100 / DSM 5205 / JP2)</name>
    <dbReference type="NCBI Taxonomy" id="870187"/>
    <lineage>
        <taxon>Bacteria</taxon>
        <taxon>Pseudomonadati</taxon>
        <taxon>Pseudomonadota</taxon>
        <taxon>Gammaproteobacteria</taxon>
        <taxon>Thiotrichales</taxon>
        <taxon>Thiotrichaceae</taxon>
        <taxon>Thiothrix</taxon>
    </lineage>
</organism>
<feature type="domain" description="CheW-like" evidence="1">
    <location>
        <begin position="31"/>
        <end position="171"/>
    </location>
</feature>
<dbReference type="OrthoDB" id="5623634at2"/>
<dbReference type="Proteomes" id="UP000005317">
    <property type="component" value="Unassembled WGS sequence"/>
</dbReference>
<dbReference type="GO" id="GO:0005829">
    <property type="term" value="C:cytosol"/>
    <property type="evidence" value="ECO:0007669"/>
    <property type="project" value="TreeGrafter"/>
</dbReference>
<dbReference type="InterPro" id="IPR036061">
    <property type="entry name" value="CheW-like_dom_sf"/>
</dbReference>
<dbReference type="PANTHER" id="PTHR22617:SF43">
    <property type="entry name" value="PROTEIN PILI"/>
    <property type="match status" value="1"/>
</dbReference>
<evidence type="ECO:0000313" key="2">
    <source>
        <dbReference type="EMBL" id="EIJ34653.1"/>
    </source>
</evidence>
<reference evidence="3" key="1">
    <citation type="journal article" date="2011" name="Stand. Genomic Sci.">
        <title>Genome sequence of the filamentous, gliding Thiothrix nivea neotype strain (JP2(T)).</title>
        <authorList>
            <person name="Lapidus A."/>
            <person name="Nolan M."/>
            <person name="Lucas S."/>
            <person name="Glavina Del Rio T."/>
            <person name="Tice H."/>
            <person name="Cheng J.F."/>
            <person name="Tapia R."/>
            <person name="Han C."/>
            <person name="Goodwin L."/>
            <person name="Pitluck S."/>
            <person name="Liolios K."/>
            <person name="Pagani I."/>
            <person name="Ivanova N."/>
            <person name="Huntemann M."/>
            <person name="Mavromatis K."/>
            <person name="Mikhailova N."/>
            <person name="Pati A."/>
            <person name="Chen A."/>
            <person name="Palaniappan K."/>
            <person name="Land M."/>
            <person name="Brambilla E.M."/>
            <person name="Rohde M."/>
            <person name="Abt B."/>
            <person name="Verbarg S."/>
            <person name="Goker M."/>
            <person name="Bristow J."/>
            <person name="Eisen J.A."/>
            <person name="Markowitz V."/>
            <person name="Hugenholtz P."/>
            <person name="Kyrpides N.C."/>
            <person name="Klenk H.P."/>
            <person name="Woyke T."/>
        </authorList>
    </citation>
    <scope>NUCLEOTIDE SEQUENCE [LARGE SCALE GENOMIC DNA]</scope>
    <source>
        <strain evidence="3">ATCC 35100 / DSM 5205 / JP2</strain>
    </source>
</reference>
<dbReference type="InterPro" id="IPR002545">
    <property type="entry name" value="CheW-lke_dom"/>
</dbReference>
<dbReference type="Gene3D" id="2.30.30.40">
    <property type="entry name" value="SH3 Domains"/>
    <property type="match status" value="1"/>
</dbReference>
<sequence length="176" mass="19177" precursor="true">MASPYELLAGLALLREKKRRAHQDSHLELQEWSGFQVQVGKFTCLIPSGQVEEVVTPASIASVRGVPAWVSGVIYCRAQLVTLVDMAALLLGKGATALPGRAFVVRGSEEWFGLQAGQFEGVRHIWSDTPACDPPQDTSGDWVRYIRQWLLLDGQPVAVLDAGKLVSALEVGEIRP</sequence>
<dbReference type="Pfam" id="PF01584">
    <property type="entry name" value="CheW"/>
    <property type="match status" value="1"/>
</dbReference>
<proteinExistence type="predicted"/>
<dbReference type="PANTHER" id="PTHR22617">
    <property type="entry name" value="CHEMOTAXIS SENSOR HISTIDINE KINASE-RELATED"/>
    <property type="match status" value="1"/>
</dbReference>
<dbReference type="SMART" id="SM00260">
    <property type="entry name" value="CheW"/>
    <property type="match status" value="1"/>
</dbReference>
<evidence type="ECO:0000259" key="1">
    <source>
        <dbReference type="PROSITE" id="PS50851"/>
    </source>
</evidence>
<dbReference type="EMBL" id="JH651384">
    <property type="protein sequence ID" value="EIJ34653.1"/>
    <property type="molecule type" value="Genomic_DNA"/>
</dbReference>
<dbReference type="PROSITE" id="PS50851">
    <property type="entry name" value="CHEW"/>
    <property type="match status" value="1"/>
</dbReference>
<dbReference type="GO" id="GO:0006935">
    <property type="term" value="P:chemotaxis"/>
    <property type="evidence" value="ECO:0007669"/>
    <property type="project" value="InterPro"/>
</dbReference>
<gene>
    <name evidence="2" type="ORF">Thini_2081</name>
</gene>
<dbReference type="SUPFAM" id="SSF50341">
    <property type="entry name" value="CheW-like"/>
    <property type="match status" value="1"/>
</dbReference>
<dbReference type="Gene3D" id="2.40.50.180">
    <property type="entry name" value="CheA-289, Domain 4"/>
    <property type="match status" value="1"/>
</dbReference>
<evidence type="ECO:0000313" key="3">
    <source>
        <dbReference type="Proteomes" id="UP000005317"/>
    </source>
</evidence>
<dbReference type="RefSeq" id="WP_002708581.1">
    <property type="nucleotide sequence ID" value="NZ_JH651384.1"/>
</dbReference>
<dbReference type="GO" id="GO:0007165">
    <property type="term" value="P:signal transduction"/>
    <property type="evidence" value="ECO:0007669"/>
    <property type="project" value="InterPro"/>
</dbReference>
<dbReference type="AlphaFoldDB" id="A0A656HE62"/>
<accession>A0A656HE62</accession>
<keyword evidence="3" id="KW-1185">Reference proteome</keyword>
<dbReference type="InterPro" id="IPR039315">
    <property type="entry name" value="CheW"/>
</dbReference>
<name>A0A656HE62_THINJ</name>